<dbReference type="GO" id="GO:0046306">
    <property type="term" value="P:alkanesulfonate catabolic process"/>
    <property type="evidence" value="ECO:0007669"/>
    <property type="project" value="TreeGrafter"/>
</dbReference>
<dbReference type="InterPro" id="IPR011251">
    <property type="entry name" value="Luciferase-like_dom"/>
</dbReference>
<keyword evidence="2" id="KW-1185">Reference proteome</keyword>
<dbReference type="PANTHER" id="PTHR42847:SF8">
    <property type="entry name" value="CONSERVED PROTEIN"/>
    <property type="match status" value="1"/>
</dbReference>
<reference evidence="1 2" key="1">
    <citation type="journal article" date="2019" name="Emerg. Microbes Infect.">
        <title>Comprehensive subspecies identification of 175 nontuberculous mycobacteria species based on 7547 genomic profiles.</title>
        <authorList>
            <person name="Matsumoto Y."/>
            <person name="Kinjo T."/>
            <person name="Motooka D."/>
            <person name="Nabeya D."/>
            <person name="Jung N."/>
            <person name="Uechi K."/>
            <person name="Horii T."/>
            <person name="Iida T."/>
            <person name="Fujita J."/>
            <person name="Nakamura S."/>
        </authorList>
    </citation>
    <scope>NUCLEOTIDE SEQUENCE [LARGE SCALE GENOMIC DNA]</scope>
    <source>
        <strain evidence="1 2">JCM 15657</strain>
    </source>
</reference>
<dbReference type="NCBIfam" id="TIGR03619">
    <property type="entry name" value="F420_Rv2161c"/>
    <property type="match status" value="1"/>
</dbReference>
<evidence type="ECO:0000313" key="2">
    <source>
        <dbReference type="Proteomes" id="UP000466396"/>
    </source>
</evidence>
<dbReference type="InterPro" id="IPR019921">
    <property type="entry name" value="Lucif-like_OxRdtase_Rv2161c"/>
</dbReference>
<dbReference type="Gene3D" id="3.20.20.30">
    <property type="entry name" value="Luciferase-like domain"/>
    <property type="match status" value="1"/>
</dbReference>
<dbReference type="InterPro" id="IPR036661">
    <property type="entry name" value="Luciferase-like_sf"/>
</dbReference>
<dbReference type="AlphaFoldDB" id="A0A1X1YCY9"/>
<accession>A0A1X1YCY9</accession>
<gene>
    <name evidence="1" type="ORF">MLAC_01210</name>
</gene>
<dbReference type="Proteomes" id="UP000466396">
    <property type="component" value="Chromosome"/>
</dbReference>
<name>A0A1X1YCY9_9MYCO</name>
<dbReference type="OrthoDB" id="4029802at2"/>
<sequence length="336" mass="36946">MNPDQSAHIGLILALTVKGLAVSTYRDMVAISQTAEKYGFDSVWLCDHFLTISADDYAKDAGIAAEAGERDGDARPRSLPLLECWTALAALARDTTRLRLGTSVLCNSYRHPSVLAKMAATLDVISEGRLDLGLGAGWFEREFDAYGIPFPPVRDRVSALDESLQVIRAVWTEPNPVYAGRFYTLDGAVCDPPPVQRPHPPLWIGGEGDRVARIAAKSAQGLNVRWWSPRQVTQRRGFLSQACESFGRDPDSLRLSVTVLLAPTHSPADEARVRAEFASIPSPGLITGSPDKCMERIREYQDCGVDHFLFTIPHLVQSEFLHIVGRDIIPLIKPST</sequence>
<dbReference type="KEGG" id="mlj:MLAC_01210"/>
<dbReference type="GO" id="GO:0008726">
    <property type="term" value="F:alkanesulfonate monooxygenase activity"/>
    <property type="evidence" value="ECO:0007669"/>
    <property type="project" value="TreeGrafter"/>
</dbReference>
<proteinExistence type="predicted"/>
<dbReference type="RefSeq" id="WP_085159196.1">
    <property type="nucleotide sequence ID" value="NZ_AP022581.1"/>
</dbReference>
<dbReference type="InterPro" id="IPR050172">
    <property type="entry name" value="SsuD_RutA_monooxygenase"/>
</dbReference>
<evidence type="ECO:0000313" key="1">
    <source>
        <dbReference type="EMBL" id="BBX94827.1"/>
    </source>
</evidence>
<dbReference type="PANTHER" id="PTHR42847">
    <property type="entry name" value="ALKANESULFONATE MONOOXYGENASE"/>
    <property type="match status" value="1"/>
</dbReference>
<dbReference type="SUPFAM" id="SSF51679">
    <property type="entry name" value="Bacterial luciferase-like"/>
    <property type="match status" value="1"/>
</dbReference>
<protein>
    <submittedName>
        <fullName evidence="1">LLM class F420-dependent oxidoreductase</fullName>
    </submittedName>
</protein>
<dbReference type="STRING" id="169765.AWC15_18475"/>
<dbReference type="Pfam" id="PF00296">
    <property type="entry name" value="Bac_luciferase"/>
    <property type="match status" value="1"/>
</dbReference>
<dbReference type="EMBL" id="AP022581">
    <property type="protein sequence ID" value="BBX94827.1"/>
    <property type="molecule type" value="Genomic_DNA"/>
</dbReference>
<organism evidence="1 2">
    <name type="scientific">Mycobacterium lacus</name>
    <dbReference type="NCBI Taxonomy" id="169765"/>
    <lineage>
        <taxon>Bacteria</taxon>
        <taxon>Bacillati</taxon>
        <taxon>Actinomycetota</taxon>
        <taxon>Actinomycetes</taxon>
        <taxon>Mycobacteriales</taxon>
        <taxon>Mycobacteriaceae</taxon>
        <taxon>Mycobacterium</taxon>
    </lineage>
</organism>